<reference evidence="1" key="1">
    <citation type="submission" date="2019-02" db="EMBL/GenBank/DDBJ databases">
        <authorList>
            <person name="Gruber-Vodicka R. H."/>
            <person name="Seah K. B. B."/>
        </authorList>
    </citation>
    <scope>NUCLEOTIDE SEQUENCE</scope>
    <source>
        <strain evidence="1">BECK_BZ106</strain>
    </source>
</reference>
<sequence length="74" mass="8106">MILAHDTVWNFALVAGGVQAQRNNITRQHRRLRPPPVGQTRLAGLASNGRVGIRVVAGSRIEVAAVGRRYRLPL</sequence>
<name>A0A450TL28_9GAMM</name>
<organism evidence="1">
    <name type="scientific">Candidatus Kentrum sp. FW</name>
    <dbReference type="NCBI Taxonomy" id="2126338"/>
    <lineage>
        <taxon>Bacteria</taxon>
        <taxon>Pseudomonadati</taxon>
        <taxon>Pseudomonadota</taxon>
        <taxon>Gammaproteobacteria</taxon>
        <taxon>Candidatus Kentrum</taxon>
    </lineage>
</organism>
<proteinExistence type="predicted"/>
<gene>
    <name evidence="1" type="ORF">BECKFW1821B_GA0114236_11434</name>
</gene>
<dbReference type="AlphaFoldDB" id="A0A450TL28"/>
<dbReference type="EMBL" id="CAADFD010000143">
    <property type="protein sequence ID" value="VFJ68336.1"/>
    <property type="molecule type" value="Genomic_DNA"/>
</dbReference>
<accession>A0A450TL28</accession>
<protein>
    <submittedName>
        <fullName evidence="1">Uncharacterized protein</fullName>
    </submittedName>
</protein>
<evidence type="ECO:0000313" key="1">
    <source>
        <dbReference type="EMBL" id="VFJ68336.1"/>
    </source>
</evidence>